<sequence>MGEAAMDVQRIVDIFQSYRKVNQTFFQLLSKAANKHKLTALQFVVLRVLHEHPEICLSELAEKLNLGNSTTSGIVEPMVKTGILKRERTKWDRRAMALTLTSTGQELWRETDETRMKMMLPLLDLSEQDYRELSRLQKEVLRLLSQSREEA</sequence>
<dbReference type="EMBL" id="CP034437">
    <property type="protein sequence ID" value="AZN43158.1"/>
    <property type="molecule type" value="Genomic_DNA"/>
</dbReference>
<dbReference type="InterPro" id="IPR036388">
    <property type="entry name" value="WH-like_DNA-bd_sf"/>
</dbReference>
<protein>
    <submittedName>
        <fullName evidence="5">MarR family transcriptional regulator</fullName>
    </submittedName>
</protein>
<gene>
    <name evidence="5" type="ORF">EJC50_28235</name>
</gene>
<keyword evidence="2" id="KW-0238">DNA-binding</keyword>
<dbReference type="AlphaFoldDB" id="A0A3S9ABP5"/>
<dbReference type="KEGG" id="palb:EJC50_28235"/>
<keyword evidence="1" id="KW-0805">Transcription regulation</keyword>
<keyword evidence="3" id="KW-0804">Transcription</keyword>
<dbReference type="InterPro" id="IPR000835">
    <property type="entry name" value="HTH_MarR-typ"/>
</dbReference>
<dbReference type="Pfam" id="PF01047">
    <property type="entry name" value="MarR"/>
    <property type="match status" value="1"/>
</dbReference>
<evidence type="ECO:0000256" key="2">
    <source>
        <dbReference type="ARBA" id="ARBA00023125"/>
    </source>
</evidence>
<dbReference type="Gene3D" id="1.10.10.10">
    <property type="entry name" value="Winged helix-like DNA-binding domain superfamily/Winged helix DNA-binding domain"/>
    <property type="match status" value="1"/>
</dbReference>
<proteinExistence type="predicted"/>
<dbReference type="GO" id="GO:0003677">
    <property type="term" value="F:DNA binding"/>
    <property type="evidence" value="ECO:0007669"/>
    <property type="project" value="UniProtKB-KW"/>
</dbReference>
<dbReference type="PANTHER" id="PTHR42756:SF1">
    <property type="entry name" value="TRANSCRIPTIONAL REPRESSOR OF EMRAB OPERON"/>
    <property type="match status" value="1"/>
</dbReference>
<organism evidence="5 6">
    <name type="scientific">Paenibacillus albus</name>
    <dbReference type="NCBI Taxonomy" id="2495582"/>
    <lineage>
        <taxon>Bacteria</taxon>
        <taxon>Bacillati</taxon>
        <taxon>Bacillota</taxon>
        <taxon>Bacilli</taxon>
        <taxon>Bacillales</taxon>
        <taxon>Paenibacillaceae</taxon>
        <taxon>Paenibacillus</taxon>
    </lineage>
</organism>
<dbReference type="SUPFAM" id="SSF46785">
    <property type="entry name" value="Winged helix' DNA-binding domain"/>
    <property type="match status" value="1"/>
</dbReference>
<dbReference type="OrthoDB" id="49580at2"/>
<evidence type="ECO:0000313" key="6">
    <source>
        <dbReference type="Proteomes" id="UP000272528"/>
    </source>
</evidence>
<feature type="domain" description="HTH marR-type" evidence="4">
    <location>
        <begin position="11"/>
        <end position="145"/>
    </location>
</feature>
<dbReference type="PANTHER" id="PTHR42756">
    <property type="entry name" value="TRANSCRIPTIONAL REGULATOR, MARR"/>
    <property type="match status" value="1"/>
</dbReference>
<reference evidence="6" key="1">
    <citation type="submission" date="2018-12" db="EMBL/GenBank/DDBJ databases">
        <title>Genome sequence of Peanibacillus sp.</title>
        <authorList>
            <person name="Subramani G."/>
            <person name="Srinivasan S."/>
            <person name="Kim M.K."/>
        </authorList>
    </citation>
    <scope>NUCLEOTIDE SEQUENCE [LARGE SCALE GENOMIC DNA]</scope>
    <source>
        <strain evidence="6">18JY67-1</strain>
    </source>
</reference>
<dbReference type="InterPro" id="IPR036390">
    <property type="entry name" value="WH_DNA-bd_sf"/>
</dbReference>
<evidence type="ECO:0000256" key="1">
    <source>
        <dbReference type="ARBA" id="ARBA00023015"/>
    </source>
</evidence>
<evidence type="ECO:0000313" key="5">
    <source>
        <dbReference type="EMBL" id="AZN43158.1"/>
    </source>
</evidence>
<evidence type="ECO:0000256" key="3">
    <source>
        <dbReference type="ARBA" id="ARBA00023163"/>
    </source>
</evidence>
<dbReference type="GO" id="GO:0003700">
    <property type="term" value="F:DNA-binding transcription factor activity"/>
    <property type="evidence" value="ECO:0007669"/>
    <property type="project" value="InterPro"/>
</dbReference>
<keyword evidence="6" id="KW-1185">Reference proteome</keyword>
<accession>A0A3S9ABP5</accession>
<evidence type="ECO:0000259" key="4">
    <source>
        <dbReference type="PROSITE" id="PS50995"/>
    </source>
</evidence>
<dbReference type="PROSITE" id="PS50995">
    <property type="entry name" value="HTH_MARR_2"/>
    <property type="match status" value="1"/>
</dbReference>
<dbReference type="SMART" id="SM00347">
    <property type="entry name" value="HTH_MARR"/>
    <property type="match status" value="1"/>
</dbReference>
<name>A0A3S9ABP5_9BACL</name>
<dbReference type="Proteomes" id="UP000272528">
    <property type="component" value="Chromosome"/>
</dbReference>